<dbReference type="Pfam" id="PF08013">
    <property type="entry name" value="GatZ_KbaZ-like"/>
    <property type="match status" value="1"/>
</dbReference>
<evidence type="ECO:0000313" key="1">
    <source>
        <dbReference type="EMBL" id="GAI99913.1"/>
    </source>
</evidence>
<dbReference type="Gene3D" id="3.20.20.70">
    <property type="entry name" value="Aldolase class I"/>
    <property type="match status" value="1"/>
</dbReference>
<dbReference type="EMBL" id="BARW01023806">
    <property type="protein sequence ID" value="GAI99913.1"/>
    <property type="molecule type" value="Genomic_DNA"/>
</dbReference>
<dbReference type="Gene3D" id="1.10.400.20">
    <property type="entry name" value="putative tagatose 6-phosphate kinase domain like"/>
    <property type="match status" value="1"/>
</dbReference>
<dbReference type="InterPro" id="IPR012062">
    <property type="entry name" value="GatZ/KbaZ-like"/>
</dbReference>
<comment type="caution">
    <text evidence="1">The sequence shown here is derived from an EMBL/GenBank/DDBJ whole genome shotgun (WGS) entry which is preliminary data.</text>
</comment>
<dbReference type="GO" id="GO:0005975">
    <property type="term" value="P:carbohydrate metabolic process"/>
    <property type="evidence" value="ECO:0007669"/>
    <property type="project" value="InterPro"/>
</dbReference>
<organism evidence="1">
    <name type="scientific">marine sediment metagenome</name>
    <dbReference type="NCBI Taxonomy" id="412755"/>
    <lineage>
        <taxon>unclassified sequences</taxon>
        <taxon>metagenomes</taxon>
        <taxon>ecological metagenomes</taxon>
    </lineage>
</organism>
<sequence>QTIEKWNLDESMSWIKKSFEAALLAGYDLLHIDPTVDIFSGQIKIETVVERTIELLSHVEKFRKSKKMKSVSYEVGTEEVHGGLADMTVFKKFLELLKDGLQKIGLDYVWPSFIVGKVGTDLHTSTFNPAIAKKIVEIAKDYNSYIKGHYTDFVSNPEDYPKSGMGAANVGPEFTILEYDGLSELCAIEDKLYKENKVAGKSNFIKILEEAVLKSGRWEKWLQNDEKDFKSLNKKRKEWVVKTSCRYVWALPEVRCAQKGEFRP</sequence>
<feature type="non-terminal residue" evidence="1">
    <location>
        <position position="264"/>
    </location>
</feature>
<protein>
    <submittedName>
        <fullName evidence="1">Uncharacterized protein</fullName>
    </submittedName>
</protein>
<feature type="non-terminal residue" evidence="1">
    <location>
        <position position="1"/>
    </location>
</feature>
<dbReference type="InterPro" id="IPR013785">
    <property type="entry name" value="Aldolase_TIM"/>
</dbReference>
<dbReference type="SUPFAM" id="SSF51569">
    <property type="entry name" value="Aldolase"/>
    <property type="match status" value="1"/>
</dbReference>
<gene>
    <name evidence="1" type="ORF">S12H4_39395</name>
</gene>
<proteinExistence type="predicted"/>
<reference evidence="1" key="1">
    <citation type="journal article" date="2014" name="Front. Microbiol.">
        <title>High frequency of phylogenetically diverse reductive dehalogenase-homologous genes in deep subseafloor sedimentary metagenomes.</title>
        <authorList>
            <person name="Kawai M."/>
            <person name="Futagami T."/>
            <person name="Toyoda A."/>
            <person name="Takaki Y."/>
            <person name="Nishi S."/>
            <person name="Hori S."/>
            <person name="Arai W."/>
            <person name="Tsubouchi T."/>
            <person name="Morono Y."/>
            <person name="Uchiyama I."/>
            <person name="Ito T."/>
            <person name="Fujiyama A."/>
            <person name="Inagaki F."/>
            <person name="Takami H."/>
        </authorList>
    </citation>
    <scope>NUCLEOTIDE SEQUENCE</scope>
    <source>
        <strain evidence="1">Expedition CK06-06</strain>
    </source>
</reference>
<name>X1T3V3_9ZZZZ</name>
<dbReference type="AlphaFoldDB" id="X1T3V3"/>
<accession>X1T3V3</accession>